<feature type="region of interest" description="Disordered" evidence="1">
    <location>
        <begin position="31"/>
        <end position="65"/>
    </location>
</feature>
<comment type="caution">
    <text evidence="2">The sequence shown here is derived from an EMBL/GenBank/DDBJ whole genome shotgun (WGS) entry which is preliminary data.</text>
</comment>
<sequence>MVLPNDIYNYKYHSQYYRTFTALKKFVYGNKSTVKTEDPPETSEPSSSSTEPSISQTSTSAKSSSINDNAVQDFCSTNVNLSLKS</sequence>
<evidence type="ECO:0000313" key="3">
    <source>
        <dbReference type="Proteomes" id="UP001431783"/>
    </source>
</evidence>
<dbReference type="AlphaFoldDB" id="A0AAW1USD7"/>
<accession>A0AAW1USD7</accession>
<reference evidence="2 3" key="1">
    <citation type="submission" date="2023-03" db="EMBL/GenBank/DDBJ databases">
        <title>Genome insight into feeding habits of ladybird beetles.</title>
        <authorList>
            <person name="Li H.-S."/>
            <person name="Huang Y.-H."/>
            <person name="Pang H."/>
        </authorList>
    </citation>
    <scope>NUCLEOTIDE SEQUENCE [LARGE SCALE GENOMIC DNA]</scope>
    <source>
        <strain evidence="2">SYSU_2023b</strain>
        <tissue evidence="2">Whole body</tissue>
    </source>
</reference>
<evidence type="ECO:0000313" key="2">
    <source>
        <dbReference type="EMBL" id="KAK9886392.1"/>
    </source>
</evidence>
<keyword evidence="3" id="KW-1185">Reference proteome</keyword>
<proteinExistence type="predicted"/>
<gene>
    <name evidence="2" type="ORF">WA026_016664</name>
</gene>
<protein>
    <submittedName>
        <fullName evidence="2">Uncharacterized protein</fullName>
    </submittedName>
</protein>
<organism evidence="2 3">
    <name type="scientific">Henosepilachna vigintioctopunctata</name>
    <dbReference type="NCBI Taxonomy" id="420089"/>
    <lineage>
        <taxon>Eukaryota</taxon>
        <taxon>Metazoa</taxon>
        <taxon>Ecdysozoa</taxon>
        <taxon>Arthropoda</taxon>
        <taxon>Hexapoda</taxon>
        <taxon>Insecta</taxon>
        <taxon>Pterygota</taxon>
        <taxon>Neoptera</taxon>
        <taxon>Endopterygota</taxon>
        <taxon>Coleoptera</taxon>
        <taxon>Polyphaga</taxon>
        <taxon>Cucujiformia</taxon>
        <taxon>Coccinelloidea</taxon>
        <taxon>Coccinellidae</taxon>
        <taxon>Epilachninae</taxon>
        <taxon>Epilachnini</taxon>
        <taxon>Henosepilachna</taxon>
    </lineage>
</organism>
<feature type="compositionally biased region" description="Low complexity" evidence="1">
    <location>
        <begin position="43"/>
        <end position="65"/>
    </location>
</feature>
<dbReference type="EMBL" id="JARQZJ010000100">
    <property type="protein sequence ID" value="KAK9886392.1"/>
    <property type="molecule type" value="Genomic_DNA"/>
</dbReference>
<evidence type="ECO:0000256" key="1">
    <source>
        <dbReference type="SAM" id="MobiDB-lite"/>
    </source>
</evidence>
<name>A0AAW1USD7_9CUCU</name>
<dbReference type="Proteomes" id="UP001431783">
    <property type="component" value="Unassembled WGS sequence"/>
</dbReference>